<evidence type="ECO:0000313" key="3">
    <source>
        <dbReference type="Proteomes" id="UP000501130"/>
    </source>
</evidence>
<keyword evidence="1" id="KW-0732">Signal</keyword>
<evidence type="ECO:0000256" key="1">
    <source>
        <dbReference type="SAM" id="SignalP"/>
    </source>
</evidence>
<protein>
    <submittedName>
        <fullName evidence="2">Peptidase M19</fullName>
    </submittedName>
</protein>
<dbReference type="PROSITE" id="PS51257">
    <property type="entry name" value="PROKAR_LIPOPROTEIN"/>
    <property type="match status" value="1"/>
</dbReference>
<dbReference type="Gene3D" id="3.20.20.140">
    <property type="entry name" value="Metal-dependent hydrolases"/>
    <property type="match status" value="1"/>
</dbReference>
<dbReference type="SUPFAM" id="SSF51556">
    <property type="entry name" value="Metallo-dependent hydrolases"/>
    <property type="match status" value="1"/>
</dbReference>
<gene>
    <name evidence="2" type="ORF">HKT17_12315</name>
</gene>
<dbReference type="EMBL" id="CP053084">
    <property type="protein sequence ID" value="QJR30423.1"/>
    <property type="molecule type" value="Genomic_DNA"/>
</dbReference>
<feature type="signal peptide" evidence="1">
    <location>
        <begin position="1"/>
        <end position="19"/>
    </location>
</feature>
<keyword evidence="3" id="KW-1185">Reference proteome</keyword>
<organism evidence="2 3">
    <name type="scientific">Limnobacter profundi</name>
    <dbReference type="NCBI Taxonomy" id="2732163"/>
    <lineage>
        <taxon>Bacteria</taxon>
        <taxon>Pseudomonadati</taxon>
        <taxon>Pseudomonadota</taxon>
        <taxon>Betaproteobacteria</taxon>
        <taxon>Burkholderiales</taxon>
        <taxon>Burkholderiaceae</taxon>
        <taxon>Limnobacter</taxon>
    </lineage>
</organism>
<proteinExistence type="predicted"/>
<reference evidence="2 3" key="1">
    <citation type="submission" date="2020-05" db="EMBL/GenBank/DDBJ databases">
        <title>Compete genome of Limnobacter sp. SAORIC-580.</title>
        <authorList>
            <person name="Song J."/>
            <person name="Cho J.-C."/>
        </authorList>
    </citation>
    <scope>NUCLEOTIDE SEQUENCE [LARGE SCALE GENOMIC DNA]</scope>
    <source>
        <strain evidence="2 3">SAORIC-580</strain>
    </source>
</reference>
<dbReference type="InterPro" id="IPR032466">
    <property type="entry name" value="Metal_Hydrolase"/>
</dbReference>
<dbReference type="RefSeq" id="WP_171100420.1">
    <property type="nucleotide sequence ID" value="NZ_CP053084.1"/>
</dbReference>
<evidence type="ECO:0000313" key="2">
    <source>
        <dbReference type="EMBL" id="QJR30423.1"/>
    </source>
</evidence>
<dbReference type="Proteomes" id="UP000501130">
    <property type="component" value="Chromosome"/>
</dbReference>
<accession>A0ABX6N8A2</accession>
<sequence>MRHALLGTLVLCAALAACNSDSNTTAGNTDGRTTPNEVEAVPTAFNIANQCVAIQSLANNKFVALRSDGSYGVTEATAVNAAPFFLKPTALGKYMIYNRDDAMMQAVGNSAGTPVGSSTAFSDSIEWAVQEDEKGRGGFSLTNTGNTMKLALLGFSNGLGTVESAGNSEETLFQFVKATGCAEFPEISTNTEGRTFAGAGLNRAVKGFADVHNHITATTFLGGAHHGTPHHRFGVTQALGSCEANHGPMGRLDLVDNLFKFSPQASHDTEGWPTFRSWPAADALTHEGLYYKWLERAWQAGLRIFVTNLVENETLCNLVKVSKGRPLANCNEMESAVTQIEYVKQLESYIDAQEGGPGKGWFRIVTSPAEARKVINEGKLAVVLGIEISHLFNCGIKLGQNLCDEAEIDKQLDRLHALGVRQMFPIHEFDNAFGGNGIFDGAVLNVGNFLDTGAFWQTYDCPGGDNNYADYILRQPGAVMTSAPGLGNDPLTQALIANNPGVAPIYPTGENQRQCNRRGLTELGKYAFKRLMEKGIIIEVDHMELSIKGDLIEMADRQQPKYPLVSTHGAHGGITREQGRKILAAGGIIYPYQGNAQSWTEDLKVIAPLKSQQFDFAMGFGADTNGLGAQAGPRGADRPQITYPFTLFQGPDWAGVFNTNVSPVKFDKQTSGERVFDANTEGQAHYGLKADWVEELRLEGGNEALKALYNSAEVYIQMWERTTAKRPQINP</sequence>
<name>A0ABX6N8A2_9BURK</name>
<feature type="chain" id="PRO_5046601685" evidence="1">
    <location>
        <begin position="20"/>
        <end position="731"/>
    </location>
</feature>